<dbReference type="NCBIfam" id="NF040521">
    <property type="entry name" value="C45_proenzyme"/>
    <property type="match status" value="1"/>
</dbReference>
<dbReference type="GeneID" id="35601361"/>
<feature type="domain" description="Peptidase C45 hydrolase" evidence="1">
    <location>
        <begin position="118"/>
        <end position="347"/>
    </location>
</feature>
<dbReference type="OrthoDB" id="189997at2759"/>
<dbReference type="EMBL" id="FJUY01000009">
    <property type="protein sequence ID" value="CZT20361.1"/>
    <property type="molecule type" value="Genomic_DNA"/>
</dbReference>
<dbReference type="Pfam" id="PF03417">
    <property type="entry name" value="AAT"/>
    <property type="match status" value="1"/>
</dbReference>
<dbReference type="PANTHER" id="PTHR34180">
    <property type="entry name" value="PEPTIDASE C45"/>
    <property type="match status" value="1"/>
</dbReference>
<dbReference type="InterPro" id="IPR047801">
    <property type="entry name" value="Peptidase_C45"/>
</dbReference>
<dbReference type="AlphaFoldDB" id="A0A2D3UUT1"/>
<dbReference type="InterPro" id="IPR005079">
    <property type="entry name" value="Peptidase_C45_hydrolase"/>
</dbReference>
<keyword evidence="3" id="KW-1185">Reference proteome</keyword>
<dbReference type="RefSeq" id="XP_023627250.1">
    <property type="nucleotide sequence ID" value="XM_023771482.1"/>
</dbReference>
<dbReference type="PANTHER" id="PTHR34180:SF1">
    <property type="entry name" value="BETA-ALANYL-DOPAMINE_CARCININE HYDROLASE"/>
    <property type="match status" value="1"/>
</dbReference>
<keyword evidence="2" id="KW-0012">Acyltransferase</keyword>
<proteinExistence type="predicted"/>
<dbReference type="Gene3D" id="1.10.10.2120">
    <property type="match status" value="1"/>
</dbReference>
<dbReference type="InterPro" id="IPR047794">
    <property type="entry name" value="C45_proenzyme-like"/>
</dbReference>
<evidence type="ECO:0000313" key="2">
    <source>
        <dbReference type="EMBL" id="CZT20361.1"/>
    </source>
</evidence>
<dbReference type="Proteomes" id="UP000225277">
    <property type="component" value="Unassembled WGS sequence"/>
</dbReference>
<protein>
    <submittedName>
        <fullName evidence="2">Related to Acyl-coenzyme A:6-aminopenicillanic-acid-acyltransferase 40 kDa form</fullName>
    </submittedName>
</protein>
<gene>
    <name evidence="2" type="ORF">RCC_06220</name>
</gene>
<evidence type="ECO:0000259" key="1">
    <source>
        <dbReference type="Pfam" id="PF03417"/>
    </source>
</evidence>
<evidence type="ECO:0000313" key="3">
    <source>
        <dbReference type="Proteomes" id="UP000225277"/>
    </source>
</evidence>
<reference evidence="2 3" key="1">
    <citation type="submission" date="2016-03" db="EMBL/GenBank/DDBJ databases">
        <authorList>
            <person name="Ploux O."/>
        </authorList>
    </citation>
    <scope>NUCLEOTIDE SEQUENCE [LARGE SCALE GENOMIC DNA]</scope>
    <source>
        <strain evidence="2 3">URUG2</strain>
    </source>
</reference>
<dbReference type="Gene3D" id="3.60.60.10">
    <property type="entry name" value="Penicillin V Acylase, Chain A"/>
    <property type="match status" value="1"/>
</dbReference>
<keyword evidence="2" id="KW-0808">Transferase</keyword>
<name>A0A2D3UUT1_9PEZI</name>
<dbReference type="STRING" id="112498.A0A2D3UUT1"/>
<organism evidence="2 3">
    <name type="scientific">Ramularia collo-cygni</name>
    <dbReference type="NCBI Taxonomy" id="112498"/>
    <lineage>
        <taxon>Eukaryota</taxon>
        <taxon>Fungi</taxon>
        <taxon>Dikarya</taxon>
        <taxon>Ascomycota</taxon>
        <taxon>Pezizomycotina</taxon>
        <taxon>Dothideomycetes</taxon>
        <taxon>Dothideomycetidae</taxon>
        <taxon>Mycosphaerellales</taxon>
        <taxon>Mycosphaerellaceae</taxon>
        <taxon>Ramularia</taxon>
    </lineage>
</organism>
<dbReference type="GO" id="GO:0016746">
    <property type="term" value="F:acyltransferase activity"/>
    <property type="evidence" value="ECO:0007669"/>
    <property type="project" value="UniProtKB-KW"/>
</dbReference>
<sequence>MPKMLRIECSGTPYEIGLQHGQEARVQISRSIMFYADLFQRNCNLSWEAVQGLAMRDFLPVIQEKWPELMQEMRGIADGTDLGVEDILALNVRTEVAFGMFSDGCTAFSTFGSEGGKGDVSWLSQNWDWNPLQKRNLVQLSITQPGKPRIMMITEAGIIGKIGMNEYGVGVCLNAIRASGVDFRKLPCHLGLRVVLESASREDALKRLEGFGGVASACHMLIADREGGVGVEWSFKGWEKIEMDGKGRVFHANHYLRSPAEGVKEDEAWLEGSRYRTKRIEELVDRLQEEHGGEVSYEGILEVFKDEGGFPKSICRKREGDSTDETLFNIVMDLKGLKAFVVVGRPTEPEEKLELVF</sequence>
<accession>A0A2D3UUT1</accession>